<reference evidence="2 3" key="1">
    <citation type="submission" date="2017-05" db="EMBL/GenBank/DDBJ databases">
        <authorList>
            <person name="Varghese N."/>
            <person name="Submissions S."/>
        </authorList>
    </citation>
    <scope>NUCLEOTIDE SEQUENCE [LARGE SCALE GENOMIC DNA]</scope>
    <source>
        <strain evidence="2 3">DSM 25457</strain>
    </source>
</reference>
<name>A0ABY1Q6S7_9BACT</name>
<dbReference type="Pfam" id="PF10000">
    <property type="entry name" value="ACT_3"/>
    <property type="match status" value="1"/>
</dbReference>
<protein>
    <recommendedName>
        <fullName evidence="1">DUF2241 domain-containing protein</fullName>
    </recommendedName>
</protein>
<dbReference type="EMBL" id="FXUG01000007">
    <property type="protein sequence ID" value="SMP60922.1"/>
    <property type="molecule type" value="Genomic_DNA"/>
</dbReference>
<sequence length="133" mass="14290">MNAITDLSTLLATLNPSLVDGEFVFITRADGRYGDGAGLNPIAAFMEEEGLTLVVPKEKADGSREEYQGEFRMITLRVHSSLEAVGLTAAVASALAKHGISVNAMAAFYHDHLFVPSSRADEAMVVLREFMSA</sequence>
<keyword evidence="3" id="KW-1185">Reference proteome</keyword>
<evidence type="ECO:0000259" key="1">
    <source>
        <dbReference type="Pfam" id="PF10000"/>
    </source>
</evidence>
<evidence type="ECO:0000313" key="3">
    <source>
        <dbReference type="Proteomes" id="UP001158067"/>
    </source>
</evidence>
<dbReference type="Gene3D" id="3.30.2130.10">
    <property type="entry name" value="VC0802-like"/>
    <property type="match status" value="1"/>
</dbReference>
<evidence type="ECO:0000313" key="2">
    <source>
        <dbReference type="EMBL" id="SMP60922.1"/>
    </source>
</evidence>
<dbReference type="InterPro" id="IPR018717">
    <property type="entry name" value="DUF2241"/>
</dbReference>
<accession>A0ABY1Q6S7</accession>
<feature type="domain" description="DUF2241" evidence="1">
    <location>
        <begin position="3"/>
        <end position="72"/>
    </location>
</feature>
<dbReference type="PANTHER" id="PTHR39199:SF1">
    <property type="entry name" value="BLR5128 PROTEIN"/>
    <property type="match status" value="1"/>
</dbReference>
<gene>
    <name evidence="2" type="ORF">SAMN06265222_10719</name>
</gene>
<dbReference type="PANTHER" id="PTHR39199">
    <property type="entry name" value="BLR5128 PROTEIN"/>
    <property type="match status" value="1"/>
</dbReference>
<dbReference type="Proteomes" id="UP001158067">
    <property type="component" value="Unassembled WGS sequence"/>
</dbReference>
<dbReference type="RefSeq" id="WP_283433104.1">
    <property type="nucleotide sequence ID" value="NZ_FXUG01000007.1"/>
</dbReference>
<dbReference type="SUPFAM" id="SSF55021">
    <property type="entry name" value="ACT-like"/>
    <property type="match status" value="2"/>
</dbReference>
<comment type="caution">
    <text evidence="2">The sequence shown here is derived from an EMBL/GenBank/DDBJ whole genome shotgun (WGS) entry which is preliminary data.</text>
</comment>
<dbReference type="InterPro" id="IPR045865">
    <property type="entry name" value="ACT-like_dom_sf"/>
</dbReference>
<organism evidence="2 3">
    <name type="scientific">Neorhodopirellula lusitana</name>
    <dbReference type="NCBI Taxonomy" id="445327"/>
    <lineage>
        <taxon>Bacteria</taxon>
        <taxon>Pseudomonadati</taxon>
        <taxon>Planctomycetota</taxon>
        <taxon>Planctomycetia</taxon>
        <taxon>Pirellulales</taxon>
        <taxon>Pirellulaceae</taxon>
        <taxon>Neorhodopirellula</taxon>
    </lineage>
</organism>
<proteinExistence type="predicted"/>